<dbReference type="Proteomes" id="UP001142153">
    <property type="component" value="Unassembled WGS sequence"/>
</dbReference>
<dbReference type="EMBL" id="JAPZPY010000006">
    <property type="protein sequence ID" value="MCZ8380343.1"/>
    <property type="molecule type" value="Genomic_DNA"/>
</dbReference>
<evidence type="ECO:0000313" key="1">
    <source>
        <dbReference type="EMBL" id="MCZ8380343.1"/>
    </source>
</evidence>
<dbReference type="RefSeq" id="WP_269894980.1">
    <property type="nucleotide sequence ID" value="NZ_JAPZPY010000006.1"/>
</dbReference>
<protein>
    <submittedName>
        <fullName evidence="1">Uncharacterized protein</fullName>
    </submittedName>
</protein>
<sequence>MSDRNRIPRWLWAIAAAALILLTIAIVGRSDGPTLQAIAAGEAMSDEQARKAAEKTLLAWTRERNAGHFENLRELTCADPPDTWVSRQLDHARAGTSLEPWNIAALTGFTREGTTWTINGNGVDHGGMFTLRVESGRLRVCAMGPVPVPTS</sequence>
<proteinExistence type="predicted"/>
<keyword evidence="2" id="KW-1185">Reference proteome</keyword>
<organism evidence="1 2">
    <name type="scientific">Mycobacterium hippophais</name>
    <dbReference type="NCBI Taxonomy" id="3016340"/>
    <lineage>
        <taxon>Bacteria</taxon>
        <taxon>Bacillati</taxon>
        <taxon>Actinomycetota</taxon>
        <taxon>Actinomycetes</taxon>
        <taxon>Mycobacteriales</taxon>
        <taxon>Mycobacteriaceae</taxon>
        <taxon>Mycobacterium</taxon>
    </lineage>
</organism>
<evidence type="ECO:0000313" key="2">
    <source>
        <dbReference type="Proteomes" id="UP001142153"/>
    </source>
</evidence>
<comment type="caution">
    <text evidence="1">The sequence shown here is derived from an EMBL/GenBank/DDBJ whole genome shotgun (WGS) entry which is preliminary data.</text>
</comment>
<name>A0ABT4PUV4_9MYCO</name>
<reference evidence="1" key="1">
    <citation type="submission" date="2022-12" db="EMBL/GenBank/DDBJ databases">
        <authorList>
            <person name="Deng Y."/>
            <person name="Zhang Y.-Q."/>
        </authorList>
    </citation>
    <scope>NUCLEOTIDE SEQUENCE</scope>
    <source>
        <strain evidence="1">CPCC 205372</strain>
    </source>
</reference>
<gene>
    <name evidence="1" type="ORF">O6P37_15850</name>
</gene>
<accession>A0ABT4PUV4</accession>